<sequence length="442" mass="47241">MAHLPVWGFRGFRSTTILSLLWRWGIGIVATRGGIGGLCSKPYELVGDGELVREATRLCESGEDVRELTGLSAIHHSLVIVDSVICNSSKRSTAVKESPKSSLLRKASLLANQISTCSAWALNNISRSKASSRRIKVSTAAKSRPVSSELIANAFSAIRSAVSCTSRLNTCISLAPHSKARCTSKATKSFSKPSCFLNKAKAEFKSLPNSVDKAAITSPLSIFMPWPSNGNMARTCGNNLVSVTLRCSSFSTHSSSHTSFGTKRVSLTHSSVCSISGISGSLDDSSKVQMPALISLSACWFKFRISPDHDSASLASASAASSSCWRRISINTSRAFQCSSKESIRLLISKHLGCFSAINRLPASDICVDFGLRTLISSSSALCFCCKDNTALFTCNSCNECACSNSSTPNRWGPTSSDLNCTCNSLMDSVVLVRNCVSKRAC</sequence>
<dbReference type="VEuPathDB" id="VectorBase:GPPI026306"/>
<evidence type="ECO:0000313" key="1">
    <source>
        <dbReference type="EnsemblMetazoa" id="GPPI026306-PA"/>
    </source>
</evidence>
<dbReference type="EnsemblMetazoa" id="GPPI026306-RA">
    <property type="protein sequence ID" value="GPPI026306-PA"/>
    <property type="gene ID" value="GPPI026306"/>
</dbReference>
<dbReference type="AlphaFoldDB" id="A0A1B0BD67"/>
<name>A0A1B0BD67_9MUSC</name>
<reference evidence="1" key="2">
    <citation type="submission" date="2020-05" db="UniProtKB">
        <authorList>
            <consortium name="EnsemblMetazoa"/>
        </authorList>
    </citation>
    <scope>IDENTIFICATION</scope>
    <source>
        <strain evidence="1">IAEA</strain>
    </source>
</reference>
<proteinExistence type="predicted"/>
<organism evidence="1 2">
    <name type="scientific">Glossina palpalis gambiensis</name>
    <dbReference type="NCBI Taxonomy" id="67801"/>
    <lineage>
        <taxon>Eukaryota</taxon>
        <taxon>Metazoa</taxon>
        <taxon>Ecdysozoa</taxon>
        <taxon>Arthropoda</taxon>
        <taxon>Hexapoda</taxon>
        <taxon>Insecta</taxon>
        <taxon>Pterygota</taxon>
        <taxon>Neoptera</taxon>
        <taxon>Endopterygota</taxon>
        <taxon>Diptera</taxon>
        <taxon>Brachycera</taxon>
        <taxon>Muscomorpha</taxon>
        <taxon>Hippoboscoidea</taxon>
        <taxon>Glossinidae</taxon>
        <taxon>Glossina</taxon>
    </lineage>
</organism>
<reference evidence="2" key="1">
    <citation type="submission" date="2015-01" db="EMBL/GenBank/DDBJ databases">
        <authorList>
            <person name="Aksoy S."/>
            <person name="Warren W."/>
            <person name="Wilson R.K."/>
        </authorList>
    </citation>
    <scope>NUCLEOTIDE SEQUENCE [LARGE SCALE GENOMIC DNA]</scope>
    <source>
        <strain evidence="2">IAEA</strain>
    </source>
</reference>
<keyword evidence="2" id="KW-1185">Reference proteome</keyword>
<accession>A0A1B0BD67</accession>
<protein>
    <submittedName>
        <fullName evidence="1">Uncharacterized protein</fullName>
    </submittedName>
</protein>
<dbReference type="Proteomes" id="UP000092460">
    <property type="component" value="Unassembled WGS sequence"/>
</dbReference>
<dbReference type="EMBL" id="JXJN01012352">
    <property type="status" value="NOT_ANNOTATED_CDS"/>
    <property type="molecule type" value="Genomic_DNA"/>
</dbReference>
<evidence type="ECO:0000313" key="2">
    <source>
        <dbReference type="Proteomes" id="UP000092460"/>
    </source>
</evidence>